<evidence type="ECO:0000313" key="2">
    <source>
        <dbReference type="Proteomes" id="UP000751518"/>
    </source>
</evidence>
<dbReference type="Proteomes" id="UP000751518">
    <property type="component" value="Unassembled WGS sequence"/>
</dbReference>
<proteinExistence type="predicted"/>
<protein>
    <submittedName>
        <fullName evidence="1">Uncharacterized protein</fullName>
    </submittedName>
</protein>
<name>A0A955LKF6_UNCKA</name>
<evidence type="ECO:0000313" key="1">
    <source>
        <dbReference type="EMBL" id="MCA9392145.1"/>
    </source>
</evidence>
<reference evidence="1" key="2">
    <citation type="journal article" date="2021" name="Microbiome">
        <title>Successional dynamics and alternative stable states in a saline activated sludge microbial community over 9 years.</title>
        <authorList>
            <person name="Wang Y."/>
            <person name="Ye J."/>
            <person name="Ju F."/>
            <person name="Liu L."/>
            <person name="Boyd J.A."/>
            <person name="Deng Y."/>
            <person name="Parks D.H."/>
            <person name="Jiang X."/>
            <person name="Yin X."/>
            <person name="Woodcroft B.J."/>
            <person name="Tyson G.W."/>
            <person name="Hugenholtz P."/>
            <person name="Polz M.F."/>
            <person name="Zhang T."/>
        </authorList>
    </citation>
    <scope>NUCLEOTIDE SEQUENCE</scope>
    <source>
        <strain evidence="1">HKST-UBA03</strain>
    </source>
</reference>
<dbReference type="AlphaFoldDB" id="A0A955LKF6"/>
<sequence>MANDDGQTLPKNHGEALPFDEERMVLCVKCNCTSGKLHWQQLMVMPNRVWAQIASVDFSALSGKRVLALLDVFGVEDFIDDPTIPDYATFVIGVVEDALDKVFDKALGAVLTAYSTGPGGSFNLDAMFGGGRTTDPFEGYGGATN</sequence>
<dbReference type="EMBL" id="JAGQKZ010000022">
    <property type="protein sequence ID" value="MCA9392145.1"/>
    <property type="molecule type" value="Genomic_DNA"/>
</dbReference>
<accession>A0A955LKF6</accession>
<organism evidence="1 2">
    <name type="scientific">candidate division WWE3 bacterium</name>
    <dbReference type="NCBI Taxonomy" id="2053526"/>
    <lineage>
        <taxon>Bacteria</taxon>
        <taxon>Katanobacteria</taxon>
    </lineage>
</organism>
<gene>
    <name evidence="1" type="ORF">KC614_02990</name>
</gene>
<reference evidence="1" key="1">
    <citation type="submission" date="2020-04" db="EMBL/GenBank/DDBJ databases">
        <authorList>
            <person name="Zhang T."/>
        </authorList>
    </citation>
    <scope>NUCLEOTIDE SEQUENCE</scope>
    <source>
        <strain evidence="1">HKST-UBA03</strain>
    </source>
</reference>
<comment type="caution">
    <text evidence="1">The sequence shown here is derived from an EMBL/GenBank/DDBJ whole genome shotgun (WGS) entry which is preliminary data.</text>
</comment>